<dbReference type="EMBL" id="DXFZ01000032">
    <property type="protein sequence ID" value="HIW95361.1"/>
    <property type="molecule type" value="Genomic_DNA"/>
</dbReference>
<feature type="compositionally biased region" description="Low complexity" evidence="1">
    <location>
        <begin position="185"/>
        <end position="196"/>
    </location>
</feature>
<feature type="compositionally biased region" description="Pro residues" evidence="1">
    <location>
        <begin position="217"/>
        <end position="227"/>
    </location>
</feature>
<dbReference type="Proteomes" id="UP000824189">
    <property type="component" value="Unassembled WGS sequence"/>
</dbReference>
<name>A0A9D1RVS4_9CORY</name>
<evidence type="ECO:0000256" key="1">
    <source>
        <dbReference type="SAM" id="MobiDB-lite"/>
    </source>
</evidence>
<dbReference type="Pfam" id="PF10722">
    <property type="entry name" value="YbjN"/>
    <property type="match status" value="1"/>
</dbReference>
<reference evidence="2" key="2">
    <citation type="submission" date="2021-04" db="EMBL/GenBank/DDBJ databases">
        <authorList>
            <person name="Gilroy R."/>
        </authorList>
    </citation>
    <scope>NUCLEOTIDE SEQUENCE</scope>
    <source>
        <strain evidence="2">4376</strain>
    </source>
</reference>
<gene>
    <name evidence="2" type="ORF">H9867_02560</name>
</gene>
<dbReference type="SUPFAM" id="SSF69635">
    <property type="entry name" value="Type III secretory system chaperone-like"/>
    <property type="match status" value="1"/>
</dbReference>
<evidence type="ECO:0000313" key="2">
    <source>
        <dbReference type="EMBL" id="HIW95361.1"/>
    </source>
</evidence>
<dbReference type="AlphaFoldDB" id="A0A9D1RVS4"/>
<protein>
    <submittedName>
        <fullName evidence="2">YbjN domain-containing protein</fullName>
    </submittedName>
</protein>
<reference evidence="2" key="1">
    <citation type="journal article" date="2021" name="PeerJ">
        <title>Extensive microbial diversity within the chicken gut microbiome revealed by metagenomics and culture.</title>
        <authorList>
            <person name="Gilroy R."/>
            <person name="Ravi A."/>
            <person name="Getino M."/>
            <person name="Pursley I."/>
            <person name="Horton D.L."/>
            <person name="Alikhan N.F."/>
            <person name="Baker D."/>
            <person name="Gharbi K."/>
            <person name="Hall N."/>
            <person name="Watson M."/>
            <person name="Adriaenssens E.M."/>
            <person name="Foster-Nyarko E."/>
            <person name="Jarju S."/>
            <person name="Secka A."/>
            <person name="Antonio M."/>
            <person name="Oren A."/>
            <person name="Chaudhuri R.R."/>
            <person name="La Ragione R."/>
            <person name="Hildebrand F."/>
            <person name="Pallen M.J."/>
        </authorList>
    </citation>
    <scope>NUCLEOTIDE SEQUENCE</scope>
    <source>
        <strain evidence="2">4376</strain>
    </source>
</reference>
<sequence>MDRQGICALLEEAEVEYVLPGEASGEAADDAYGNVVVVLPGEKRLKTNCIFIPQEGMFRVEAFISRAVEEAQDEVYKLLLQANRKTFGVHYTLDHNNDIYLVGQFPDSTTPEDVQRILGTILERADGDFNRILERGFASSIRHEWAWRLSRGEPTMNLAAFAHLKPSEQEVQLLAPPPGSELAHEVAASGAESAAGGAEGAADEAEEEPAPRKHTPQAPPAPPTRGT</sequence>
<comment type="caution">
    <text evidence="2">The sequence shown here is derived from an EMBL/GenBank/DDBJ whole genome shotgun (WGS) entry which is preliminary data.</text>
</comment>
<proteinExistence type="predicted"/>
<evidence type="ECO:0000313" key="3">
    <source>
        <dbReference type="Proteomes" id="UP000824189"/>
    </source>
</evidence>
<organism evidence="2 3">
    <name type="scientific">Candidatus Corynebacterium gallistercoris</name>
    <dbReference type="NCBI Taxonomy" id="2838530"/>
    <lineage>
        <taxon>Bacteria</taxon>
        <taxon>Bacillati</taxon>
        <taxon>Actinomycetota</taxon>
        <taxon>Actinomycetes</taxon>
        <taxon>Mycobacteriales</taxon>
        <taxon>Corynebacteriaceae</taxon>
        <taxon>Corynebacterium</taxon>
    </lineage>
</organism>
<feature type="region of interest" description="Disordered" evidence="1">
    <location>
        <begin position="175"/>
        <end position="227"/>
    </location>
</feature>
<dbReference type="InterPro" id="IPR019660">
    <property type="entry name" value="Put_sensory_transdc_reg_YbjN"/>
</dbReference>
<dbReference type="Gene3D" id="3.30.1460.10">
    <property type="match status" value="1"/>
</dbReference>
<accession>A0A9D1RVS4</accession>